<dbReference type="RefSeq" id="WP_312768671.1">
    <property type="nucleotide sequence ID" value="NZ_JAYLAA010000014.1"/>
</dbReference>
<evidence type="ECO:0000313" key="3">
    <source>
        <dbReference type="Proteomes" id="UP001348397"/>
    </source>
</evidence>
<gene>
    <name evidence="2" type="ORF">SOP96_03400</name>
</gene>
<protein>
    <recommendedName>
        <fullName evidence="1">YubB ferredoxin-like domain-containing protein</fullName>
    </recommendedName>
</protein>
<organism evidence="2 3">
    <name type="scientific">Chryseobacterium salviniae</name>
    <dbReference type="NCBI Taxonomy" id="3101750"/>
    <lineage>
        <taxon>Bacteria</taxon>
        <taxon>Pseudomonadati</taxon>
        <taxon>Bacteroidota</taxon>
        <taxon>Flavobacteriia</taxon>
        <taxon>Flavobacteriales</taxon>
        <taxon>Weeksellaceae</taxon>
        <taxon>Chryseobacterium group</taxon>
        <taxon>Chryseobacterium</taxon>
    </lineage>
</organism>
<sequence>MVNWCNNTVYFEGTPEAIEQIQQLFKAMAEKQEKEECGQLPDFVEDSNGGYFFDIYCNEGDTGIFQYETKWSPNTEVLKKIAEQYNVSFSQDYEEVSNLVYGRATYSDKLLTNIYLEYEDFEKFHFDEETDTYHFEGEPHESDCDILETLLERKIENHQPLNQVQ</sequence>
<keyword evidence="3" id="KW-1185">Reference proteome</keyword>
<comment type="caution">
    <text evidence="2">The sequence shown here is derived from an EMBL/GenBank/DDBJ whole genome shotgun (WGS) entry which is preliminary data.</text>
</comment>
<dbReference type="InterPro" id="IPR041329">
    <property type="entry name" value="YubB_C"/>
</dbReference>
<reference evidence="2 3" key="1">
    <citation type="submission" date="2024-01" db="EMBL/GenBank/DDBJ databases">
        <title>Chryseobacterium sp. T9W2-O.</title>
        <authorList>
            <person name="Maltman C."/>
        </authorList>
    </citation>
    <scope>NUCLEOTIDE SEQUENCE [LARGE SCALE GENOMIC DNA]</scope>
    <source>
        <strain evidence="2 3">T9W2-O</strain>
    </source>
</reference>
<evidence type="ECO:0000259" key="1">
    <source>
        <dbReference type="Pfam" id="PF18406"/>
    </source>
</evidence>
<accession>A0ABU6HP59</accession>
<name>A0ABU6HP59_9FLAO</name>
<dbReference type="Pfam" id="PF18406">
    <property type="entry name" value="DUF1281_C"/>
    <property type="match status" value="1"/>
</dbReference>
<dbReference type="Proteomes" id="UP001348397">
    <property type="component" value="Unassembled WGS sequence"/>
</dbReference>
<proteinExistence type="predicted"/>
<dbReference type="EMBL" id="JAYLAA010000014">
    <property type="protein sequence ID" value="MEC3874753.1"/>
    <property type="molecule type" value="Genomic_DNA"/>
</dbReference>
<feature type="domain" description="YubB ferredoxin-like" evidence="1">
    <location>
        <begin position="52"/>
        <end position="136"/>
    </location>
</feature>
<evidence type="ECO:0000313" key="2">
    <source>
        <dbReference type="EMBL" id="MEC3874753.1"/>
    </source>
</evidence>